<dbReference type="EMBL" id="CAJOBP010089784">
    <property type="protein sequence ID" value="CAF4943006.1"/>
    <property type="molecule type" value="Genomic_DNA"/>
</dbReference>
<evidence type="ECO:0000313" key="3">
    <source>
        <dbReference type="Proteomes" id="UP000663873"/>
    </source>
</evidence>
<name>A0A821XBZ7_9BILA</name>
<feature type="region of interest" description="Disordered" evidence="1">
    <location>
        <begin position="53"/>
        <end position="80"/>
    </location>
</feature>
<dbReference type="Proteomes" id="UP000663873">
    <property type="component" value="Unassembled WGS sequence"/>
</dbReference>
<protein>
    <submittedName>
        <fullName evidence="2">Uncharacterized protein</fullName>
    </submittedName>
</protein>
<gene>
    <name evidence="2" type="ORF">UJA718_LOCUS47410</name>
</gene>
<keyword evidence="3" id="KW-1185">Reference proteome</keyword>
<reference evidence="2" key="1">
    <citation type="submission" date="2021-02" db="EMBL/GenBank/DDBJ databases">
        <authorList>
            <person name="Nowell W R."/>
        </authorList>
    </citation>
    <scope>NUCLEOTIDE SEQUENCE</scope>
</reference>
<organism evidence="2 3">
    <name type="scientific">Rotaria socialis</name>
    <dbReference type="NCBI Taxonomy" id="392032"/>
    <lineage>
        <taxon>Eukaryota</taxon>
        <taxon>Metazoa</taxon>
        <taxon>Spiralia</taxon>
        <taxon>Gnathifera</taxon>
        <taxon>Rotifera</taxon>
        <taxon>Eurotatoria</taxon>
        <taxon>Bdelloidea</taxon>
        <taxon>Philodinida</taxon>
        <taxon>Philodinidae</taxon>
        <taxon>Rotaria</taxon>
    </lineage>
</organism>
<proteinExistence type="predicted"/>
<feature type="non-terminal residue" evidence="2">
    <location>
        <position position="80"/>
    </location>
</feature>
<feature type="non-terminal residue" evidence="2">
    <location>
        <position position="1"/>
    </location>
</feature>
<sequence length="80" mass="8987">LSRYPLHTDGNSLKSISLTRKQEEGYLFPHADELDDGEPELQPIATINIITRSRNYDQATTSDEQTKNTSDNCSPKSMTT</sequence>
<accession>A0A821XBZ7</accession>
<evidence type="ECO:0000313" key="2">
    <source>
        <dbReference type="EMBL" id="CAF4943006.1"/>
    </source>
</evidence>
<comment type="caution">
    <text evidence="2">The sequence shown here is derived from an EMBL/GenBank/DDBJ whole genome shotgun (WGS) entry which is preliminary data.</text>
</comment>
<evidence type="ECO:0000256" key="1">
    <source>
        <dbReference type="SAM" id="MobiDB-lite"/>
    </source>
</evidence>
<dbReference type="AlphaFoldDB" id="A0A821XBZ7"/>